<gene>
    <name evidence="1" type="ORF">E2C01_047694</name>
</gene>
<organism evidence="1 2">
    <name type="scientific">Portunus trituberculatus</name>
    <name type="common">Swimming crab</name>
    <name type="synonym">Neptunus trituberculatus</name>
    <dbReference type="NCBI Taxonomy" id="210409"/>
    <lineage>
        <taxon>Eukaryota</taxon>
        <taxon>Metazoa</taxon>
        <taxon>Ecdysozoa</taxon>
        <taxon>Arthropoda</taxon>
        <taxon>Crustacea</taxon>
        <taxon>Multicrustacea</taxon>
        <taxon>Malacostraca</taxon>
        <taxon>Eumalacostraca</taxon>
        <taxon>Eucarida</taxon>
        <taxon>Decapoda</taxon>
        <taxon>Pleocyemata</taxon>
        <taxon>Brachyura</taxon>
        <taxon>Eubrachyura</taxon>
        <taxon>Portunoidea</taxon>
        <taxon>Portunidae</taxon>
        <taxon>Portuninae</taxon>
        <taxon>Portunus</taxon>
    </lineage>
</organism>
<sequence>MFNLCFKPSYGVQVSNSFQLKYRNNATHSNQSPLRPVVWLTCVRFGVSRGLSCSQGGIELPIRCPETYLQGPACKIVMKFSRFKNFSC</sequence>
<comment type="caution">
    <text evidence="1">The sequence shown here is derived from an EMBL/GenBank/DDBJ whole genome shotgun (WGS) entry which is preliminary data.</text>
</comment>
<dbReference type="EMBL" id="VSRR010011882">
    <property type="protein sequence ID" value="MPC53794.1"/>
    <property type="molecule type" value="Genomic_DNA"/>
</dbReference>
<reference evidence="1 2" key="1">
    <citation type="submission" date="2019-05" db="EMBL/GenBank/DDBJ databases">
        <title>Another draft genome of Portunus trituberculatus and its Hox gene families provides insights of decapod evolution.</title>
        <authorList>
            <person name="Jeong J.-H."/>
            <person name="Song I."/>
            <person name="Kim S."/>
            <person name="Choi T."/>
            <person name="Kim D."/>
            <person name="Ryu S."/>
            <person name="Kim W."/>
        </authorList>
    </citation>
    <scope>NUCLEOTIDE SEQUENCE [LARGE SCALE GENOMIC DNA]</scope>
    <source>
        <tissue evidence="1">Muscle</tissue>
    </source>
</reference>
<keyword evidence="2" id="KW-1185">Reference proteome</keyword>
<name>A0A5B7GB81_PORTR</name>
<dbReference type="Proteomes" id="UP000324222">
    <property type="component" value="Unassembled WGS sequence"/>
</dbReference>
<proteinExistence type="predicted"/>
<accession>A0A5B7GB81</accession>
<evidence type="ECO:0000313" key="2">
    <source>
        <dbReference type="Proteomes" id="UP000324222"/>
    </source>
</evidence>
<protein>
    <submittedName>
        <fullName evidence="1">Uncharacterized protein</fullName>
    </submittedName>
</protein>
<evidence type="ECO:0000313" key="1">
    <source>
        <dbReference type="EMBL" id="MPC53794.1"/>
    </source>
</evidence>
<dbReference type="AlphaFoldDB" id="A0A5B7GB81"/>